<sequence>MPSGLRSLRCSGHWTSSRGQDWQTRWAGAAADRISDVPPRRQDRCASWAALSGAPVLPVQQGEPREGDSFREANDTMESSDLPRRAWEARRAHAPSQ</sequence>
<organism evidence="1 2">
    <name type="scientific">Purpureocillium lilacinum</name>
    <name type="common">Paecilomyces lilacinus</name>
    <dbReference type="NCBI Taxonomy" id="33203"/>
    <lineage>
        <taxon>Eukaryota</taxon>
        <taxon>Fungi</taxon>
        <taxon>Dikarya</taxon>
        <taxon>Ascomycota</taxon>
        <taxon>Pezizomycotina</taxon>
        <taxon>Sordariomycetes</taxon>
        <taxon>Hypocreomycetidae</taxon>
        <taxon>Hypocreales</taxon>
        <taxon>Ophiocordycipitaceae</taxon>
        <taxon>Purpureocillium</taxon>
    </lineage>
</organism>
<accession>A0ACC4DYD4</accession>
<proteinExistence type="predicted"/>
<dbReference type="EMBL" id="JBGNUJ010000004">
    <property type="protein sequence ID" value="KAL3960932.1"/>
    <property type="molecule type" value="Genomic_DNA"/>
</dbReference>
<dbReference type="Proteomes" id="UP001638806">
    <property type="component" value="Unassembled WGS sequence"/>
</dbReference>
<protein>
    <submittedName>
        <fullName evidence="1">Uncharacterized protein</fullName>
    </submittedName>
</protein>
<reference evidence="1" key="1">
    <citation type="submission" date="2024-12" db="EMBL/GenBank/DDBJ databases">
        <title>Comparative genomics and development of molecular markers within Purpureocillium lilacinum and among Purpureocillium species.</title>
        <authorList>
            <person name="Yeh Z.-Y."/>
            <person name="Ni N.-T."/>
            <person name="Lo P.-H."/>
            <person name="Mushyakhwo K."/>
            <person name="Lin C.-F."/>
            <person name="Nai Y.-S."/>
        </authorList>
    </citation>
    <scope>NUCLEOTIDE SEQUENCE</scope>
    <source>
        <strain evidence="1">NCHU-NPUST-175</strain>
    </source>
</reference>
<keyword evidence="2" id="KW-1185">Reference proteome</keyword>
<name>A0ACC4DYD4_PURLI</name>
<evidence type="ECO:0000313" key="2">
    <source>
        <dbReference type="Proteomes" id="UP001638806"/>
    </source>
</evidence>
<comment type="caution">
    <text evidence="1">The sequence shown here is derived from an EMBL/GenBank/DDBJ whole genome shotgun (WGS) entry which is preliminary data.</text>
</comment>
<evidence type="ECO:0000313" key="1">
    <source>
        <dbReference type="EMBL" id="KAL3960932.1"/>
    </source>
</evidence>
<gene>
    <name evidence="1" type="ORF">ACCO45_006049</name>
</gene>